<evidence type="ECO:0000256" key="3">
    <source>
        <dbReference type="PROSITE-ProRule" id="PRU00169"/>
    </source>
</evidence>
<gene>
    <name evidence="6" type="ORF">RS24_01003</name>
</gene>
<comment type="catalytic activity">
    <reaction evidence="2">
        <text>2 GTP = 3',3'-c-di-GMP + 2 diphosphate</text>
        <dbReference type="Rhea" id="RHEA:24898"/>
        <dbReference type="ChEBI" id="CHEBI:33019"/>
        <dbReference type="ChEBI" id="CHEBI:37565"/>
        <dbReference type="ChEBI" id="CHEBI:58805"/>
        <dbReference type="EC" id="2.7.7.65"/>
    </reaction>
</comment>
<dbReference type="NCBIfam" id="TIGR00254">
    <property type="entry name" value="GGDEF"/>
    <property type="match status" value="1"/>
</dbReference>
<feature type="domain" description="GGDEF" evidence="5">
    <location>
        <begin position="330"/>
        <end position="460"/>
    </location>
</feature>
<feature type="domain" description="Response regulatory" evidence="4">
    <location>
        <begin position="171"/>
        <end position="287"/>
    </location>
</feature>
<dbReference type="RefSeq" id="WP_021777015.1">
    <property type="nucleotide sequence ID" value="NZ_AWXE01000003.1"/>
</dbReference>
<reference evidence="6 7" key="1">
    <citation type="journal article" date="2014" name="FEMS Microbiol. Ecol.">
        <title>Genomic differentiation among two strains of the PS1 clade isolated from geographically separated marine habitats.</title>
        <authorList>
            <person name="Jimenez-Infante F."/>
            <person name="Ngugi D.K."/>
            <person name="Alam I."/>
            <person name="Rashid M."/>
            <person name="Baalawi W."/>
            <person name="Kamau A.A."/>
            <person name="Bajic V.B."/>
            <person name="Stingl U."/>
        </authorList>
    </citation>
    <scope>NUCLEOTIDE SEQUENCE [LARGE SCALE GENOMIC DNA]</scope>
    <source>
        <strain evidence="6 7">RS24</strain>
    </source>
</reference>
<organism evidence="6 7">
    <name type="scientific">Candidatus Micropelagius thuwalensis</name>
    <dbReference type="NCBI Taxonomy" id="1397666"/>
    <lineage>
        <taxon>Bacteria</taxon>
        <taxon>Pseudomonadati</taxon>
        <taxon>Pseudomonadota</taxon>
        <taxon>Alphaproteobacteria</taxon>
        <taxon>PS1 clade</taxon>
        <taxon>Candidatus Micropelagius</taxon>
    </lineage>
</organism>
<evidence type="ECO:0000313" key="6">
    <source>
        <dbReference type="EMBL" id="ERL47062.1"/>
    </source>
</evidence>
<feature type="modified residue" description="4-aspartylphosphate" evidence="3">
    <location>
        <position position="220"/>
    </location>
</feature>
<protein>
    <submittedName>
        <fullName evidence="6">4-hydroxy-3-methylbut-2-enyl-diphosphate synthase protein</fullName>
        <ecNumber evidence="6">1.17.7.1</ecNumber>
    </submittedName>
</protein>
<evidence type="ECO:0000256" key="2">
    <source>
        <dbReference type="ARBA" id="ARBA00034247"/>
    </source>
</evidence>
<dbReference type="GO" id="GO:0000155">
    <property type="term" value="F:phosphorelay sensor kinase activity"/>
    <property type="evidence" value="ECO:0007669"/>
    <property type="project" value="InterPro"/>
</dbReference>
<evidence type="ECO:0000259" key="5">
    <source>
        <dbReference type="PROSITE" id="PS50887"/>
    </source>
</evidence>
<dbReference type="CDD" id="cd00156">
    <property type="entry name" value="REC"/>
    <property type="match status" value="1"/>
</dbReference>
<dbReference type="PANTHER" id="PTHR45138:SF9">
    <property type="entry name" value="DIGUANYLATE CYCLASE DGCM-RELATED"/>
    <property type="match status" value="1"/>
</dbReference>
<dbReference type="OrthoDB" id="9812260at2"/>
<dbReference type="Gene3D" id="1.10.287.130">
    <property type="match status" value="1"/>
</dbReference>
<dbReference type="AlphaFoldDB" id="U2XPJ1"/>
<dbReference type="InterPro" id="IPR029787">
    <property type="entry name" value="Nucleotide_cyclase"/>
</dbReference>
<dbReference type="PANTHER" id="PTHR45138">
    <property type="entry name" value="REGULATORY COMPONENTS OF SENSORY TRANSDUCTION SYSTEM"/>
    <property type="match status" value="1"/>
</dbReference>
<dbReference type="InterPro" id="IPR043128">
    <property type="entry name" value="Rev_trsase/Diguanyl_cyclase"/>
</dbReference>
<dbReference type="Gene3D" id="3.40.50.2300">
    <property type="match status" value="1"/>
</dbReference>
<dbReference type="GO" id="GO:0052621">
    <property type="term" value="F:diguanylate cyclase activity"/>
    <property type="evidence" value="ECO:0007669"/>
    <property type="project" value="UniProtKB-EC"/>
</dbReference>
<dbReference type="eggNOG" id="COG3706">
    <property type="taxonomic scope" value="Bacteria"/>
</dbReference>
<dbReference type="SUPFAM" id="SSF47384">
    <property type="entry name" value="Homodimeric domain of signal transducing histidine kinase"/>
    <property type="match status" value="1"/>
</dbReference>
<dbReference type="Proteomes" id="UP000016762">
    <property type="component" value="Unassembled WGS sequence"/>
</dbReference>
<dbReference type="InterPro" id="IPR000160">
    <property type="entry name" value="GGDEF_dom"/>
</dbReference>
<sequence>MSNISKNENITEFREKILFPSQSIVGICNEIIRNFDGLSEETIEDIYQIHSASNKLVALIEHYNDDINTQDISKFDFQKIRHDIKNPINAVLGCSKLVLDDCQDSDEELRVLIKQIIDISNDLTIEVDGLIRLEAIENKDKNQRNSLAEFFSSIDASEFKHASNERLKGKRILIVDDDHINRGIFSRRLKQRGYDVHEEDSGANALKFLEKTDADLILLDLIMPDMNGIEVLTKLRLVDKHKKIPVIIISGLDDPRSIVTCLRNGANDYLAKPVELSVLEIKVASVLEKQILQDDLFRLANTDQLTGISNRRKIIGDLKKYDTQLKENGKEYAVAIFDIDHFKIINDTYGHDAGDEAIKFVAKTISANVRKVDLVGRLGGEEFLCACQPISINDMSIICERIRSSIEKVELEINNSKISMTISGGIAHSNDMNGDYSSYLTFADEKLYEAKNGGRNRIIL</sequence>
<dbReference type="PROSITE" id="PS50110">
    <property type="entry name" value="RESPONSE_REGULATORY"/>
    <property type="match status" value="1"/>
</dbReference>
<dbReference type="CDD" id="cd01949">
    <property type="entry name" value="GGDEF"/>
    <property type="match status" value="1"/>
</dbReference>
<dbReference type="GO" id="GO:0005886">
    <property type="term" value="C:plasma membrane"/>
    <property type="evidence" value="ECO:0007669"/>
    <property type="project" value="TreeGrafter"/>
</dbReference>
<keyword evidence="7" id="KW-1185">Reference proteome</keyword>
<evidence type="ECO:0000313" key="7">
    <source>
        <dbReference type="Proteomes" id="UP000016762"/>
    </source>
</evidence>
<dbReference type="EC" id="1.17.7.1" evidence="6"/>
<dbReference type="STRING" id="1397666.RS24_01003"/>
<dbReference type="InterPro" id="IPR003661">
    <property type="entry name" value="HisK_dim/P_dom"/>
</dbReference>
<evidence type="ECO:0000259" key="4">
    <source>
        <dbReference type="PROSITE" id="PS50110"/>
    </source>
</evidence>
<dbReference type="Pfam" id="PF00990">
    <property type="entry name" value="GGDEF"/>
    <property type="match status" value="1"/>
</dbReference>
<evidence type="ECO:0000256" key="1">
    <source>
        <dbReference type="ARBA" id="ARBA00000085"/>
    </source>
</evidence>
<comment type="catalytic activity">
    <reaction evidence="1">
        <text>ATP + protein L-histidine = ADP + protein N-phospho-L-histidine.</text>
        <dbReference type="EC" id="2.7.13.3"/>
    </reaction>
</comment>
<proteinExistence type="predicted"/>
<name>U2XPJ1_9PROT</name>
<dbReference type="SUPFAM" id="SSF55073">
    <property type="entry name" value="Nucleotide cyclase"/>
    <property type="match status" value="1"/>
</dbReference>
<dbReference type="CDD" id="cd00082">
    <property type="entry name" value="HisKA"/>
    <property type="match status" value="1"/>
</dbReference>
<dbReference type="PROSITE" id="PS50887">
    <property type="entry name" value="GGDEF"/>
    <property type="match status" value="1"/>
</dbReference>
<dbReference type="SMART" id="SM00448">
    <property type="entry name" value="REC"/>
    <property type="match status" value="1"/>
</dbReference>
<dbReference type="Gene3D" id="3.30.70.270">
    <property type="match status" value="1"/>
</dbReference>
<accession>U2XPJ1</accession>
<dbReference type="Pfam" id="PF00072">
    <property type="entry name" value="Response_reg"/>
    <property type="match status" value="1"/>
</dbReference>
<dbReference type="GO" id="GO:0046429">
    <property type="term" value="F:4-hydroxy-3-methylbut-2-en-1-yl diphosphate synthase activity (ferredoxin)"/>
    <property type="evidence" value="ECO:0007669"/>
    <property type="project" value="UniProtKB-EC"/>
</dbReference>
<dbReference type="InterPro" id="IPR001789">
    <property type="entry name" value="Sig_transdc_resp-reg_receiver"/>
</dbReference>
<dbReference type="SUPFAM" id="SSF52172">
    <property type="entry name" value="CheY-like"/>
    <property type="match status" value="1"/>
</dbReference>
<dbReference type="FunFam" id="3.30.70.270:FF:000001">
    <property type="entry name" value="Diguanylate cyclase domain protein"/>
    <property type="match status" value="1"/>
</dbReference>
<dbReference type="InterPro" id="IPR050469">
    <property type="entry name" value="Diguanylate_Cyclase"/>
</dbReference>
<dbReference type="EMBL" id="AWXE01000003">
    <property type="protein sequence ID" value="ERL47062.1"/>
    <property type="molecule type" value="Genomic_DNA"/>
</dbReference>
<comment type="caution">
    <text evidence="6">The sequence shown here is derived from an EMBL/GenBank/DDBJ whole genome shotgun (WGS) entry which is preliminary data.</text>
</comment>
<dbReference type="InterPro" id="IPR011006">
    <property type="entry name" value="CheY-like_superfamily"/>
</dbReference>
<keyword evidence="6" id="KW-0560">Oxidoreductase</keyword>
<keyword evidence="3" id="KW-0597">Phosphoprotein</keyword>
<dbReference type="GO" id="GO:1902201">
    <property type="term" value="P:negative regulation of bacterial-type flagellum-dependent cell motility"/>
    <property type="evidence" value="ECO:0007669"/>
    <property type="project" value="TreeGrafter"/>
</dbReference>
<dbReference type="GO" id="GO:0043709">
    <property type="term" value="P:cell adhesion involved in single-species biofilm formation"/>
    <property type="evidence" value="ECO:0007669"/>
    <property type="project" value="TreeGrafter"/>
</dbReference>
<dbReference type="SMART" id="SM00267">
    <property type="entry name" value="GGDEF"/>
    <property type="match status" value="1"/>
</dbReference>
<dbReference type="InterPro" id="IPR036097">
    <property type="entry name" value="HisK_dim/P_sf"/>
</dbReference>